<feature type="compositionally biased region" description="Basic and acidic residues" evidence="2">
    <location>
        <begin position="123"/>
        <end position="134"/>
    </location>
</feature>
<dbReference type="SUPFAM" id="SSF54928">
    <property type="entry name" value="RNA-binding domain, RBD"/>
    <property type="match status" value="1"/>
</dbReference>
<sequence length="155" mass="16993">MHYLAYNFGRLDKLLIFKLDNMNKRLFVAGLPFSSTQDELRDLFASVGNVVSTSIITDRETGRSKGFGFVEMETSEEASNAIAKLNDTDFGGRKLIVAEAKPMEERRDRSQGGGFGGRSGGFGKREDFGRREGGRGSFGRSGKSGHRPGRGGFSR</sequence>
<feature type="compositionally biased region" description="Basic and acidic residues" evidence="2">
    <location>
        <begin position="101"/>
        <end position="110"/>
    </location>
</feature>
<keyword evidence="1" id="KW-0694">RNA-binding</keyword>
<comment type="caution">
    <text evidence="4">The sequence shown here is derived from an EMBL/GenBank/DDBJ whole genome shotgun (WGS) entry which is preliminary data.</text>
</comment>
<dbReference type="Gene3D" id="3.30.70.330">
    <property type="match status" value="1"/>
</dbReference>
<dbReference type="Pfam" id="PF00076">
    <property type="entry name" value="RRM_1"/>
    <property type="match status" value="1"/>
</dbReference>
<feature type="region of interest" description="Disordered" evidence="2">
    <location>
        <begin position="98"/>
        <end position="155"/>
    </location>
</feature>
<protein>
    <submittedName>
        <fullName evidence="4">RNA-binding region RNP-1</fullName>
    </submittedName>
</protein>
<dbReference type="InterPro" id="IPR035979">
    <property type="entry name" value="RBD_domain_sf"/>
</dbReference>
<dbReference type="SMART" id="SM00360">
    <property type="entry name" value="RRM"/>
    <property type="match status" value="1"/>
</dbReference>
<dbReference type="PROSITE" id="PS50102">
    <property type="entry name" value="RRM"/>
    <property type="match status" value="1"/>
</dbReference>
<dbReference type="EMBL" id="LBZA01000047">
    <property type="protein sequence ID" value="KKR62271.1"/>
    <property type="molecule type" value="Genomic_DNA"/>
</dbReference>
<feature type="compositionally biased region" description="Gly residues" evidence="2">
    <location>
        <begin position="111"/>
        <end position="122"/>
    </location>
</feature>
<proteinExistence type="predicted"/>
<dbReference type="PANTHER" id="PTHR48027">
    <property type="entry name" value="HETEROGENEOUS NUCLEAR RIBONUCLEOPROTEIN 87F-RELATED"/>
    <property type="match status" value="1"/>
</dbReference>
<name>A0A0G0SIR4_9BACT</name>
<reference evidence="4 5" key="1">
    <citation type="journal article" date="2015" name="Nature">
        <title>rRNA introns, odd ribosomes, and small enigmatic genomes across a large radiation of phyla.</title>
        <authorList>
            <person name="Brown C.T."/>
            <person name="Hug L.A."/>
            <person name="Thomas B.C."/>
            <person name="Sharon I."/>
            <person name="Castelle C.J."/>
            <person name="Singh A."/>
            <person name="Wilkins M.J."/>
            <person name="Williams K.H."/>
            <person name="Banfield J.F."/>
        </authorList>
    </citation>
    <scope>NUCLEOTIDE SEQUENCE [LARGE SCALE GENOMIC DNA]</scope>
</reference>
<dbReference type="InterPro" id="IPR012677">
    <property type="entry name" value="Nucleotide-bd_a/b_plait_sf"/>
</dbReference>
<dbReference type="GO" id="GO:0003723">
    <property type="term" value="F:RNA binding"/>
    <property type="evidence" value="ECO:0007669"/>
    <property type="project" value="UniProtKB-KW"/>
</dbReference>
<dbReference type="InterPro" id="IPR048289">
    <property type="entry name" value="RRM2_NsCP33-like"/>
</dbReference>
<evidence type="ECO:0000313" key="4">
    <source>
        <dbReference type="EMBL" id="KKR62271.1"/>
    </source>
</evidence>
<dbReference type="InterPro" id="IPR000504">
    <property type="entry name" value="RRM_dom"/>
</dbReference>
<dbReference type="Proteomes" id="UP000034293">
    <property type="component" value="Unassembled WGS sequence"/>
</dbReference>
<evidence type="ECO:0000313" key="5">
    <source>
        <dbReference type="Proteomes" id="UP000034293"/>
    </source>
</evidence>
<feature type="domain" description="RRM" evidence="3">
    <location>
        <begin position="24"/>
        <end position="102"/>
    </location>
</feature>
<evidence type="ECO:0000259" key="3">
    <source>
        <dbReference type="PROSITE" id="PS50102"/>
    </source>
</evidence>
<organism evidence="4 5">
    <name type="scientific">Candidatus Woesebacteria bacterium GW2011_GWA1_40_43</name>
    <dbReference type="NCBI Taxonomy" id="1618553"/>
    <lineage>
        <taxon>Bacteria</taxon>
        <taxon>Candidatus Woeseibacteriota</taxon>
    </lineage>
</organism>
<dbReference type="CDD" id="cd21608">
    <property type="entry name" value="RRM2_NsCP33_like"/>
    <property type="match status" value="1"/>
</dbReference>
<evidence type="ECO:0000256" key="1">
    <source>
        <dbReference type="ARBA" id="ARBA00022884"/>
    </source>
</evidence>
<dbReference type="InterPro" id="IPR052462">
    <property type="entry name" value="SLIRP/GR-RBP-like"/>
</dbReference>
<evidence type="ECO:0000256" key="2">
    <source>
        <dbReference type="SAM" id="MobiDB-lite"/>
    </source>
</evidence>
<accession>A0A0G0SIR4</accession>
<dbReference type="AlphaFoldDB" id="A0A0G0SIR4"/>
<gene>
    <name evidence="4" type="ORF">UU02_C0047G0001</name>
</gene>